<sequence>MGLLNIGKNLLKLIPGVGQVVSLIDTVGDIAEAVGGDTGKKIKDGLSMVSDGLDEAGAQPLTPEQRTRLELAGQRHKERMAEIELSDIEGGRGLAKAELASQDEYVRQTRPKLLRIYAWGFLLLCFIAVPLVVAACVWGGLTPASADVITYVVCWLIGTIGTTFAAMFRSYTGQRTAEKMAEAGMQPEGLMDKLAKLRRGGR</sequence>
<dbReference type="EMBL" id="CP000112">
    <property type="protein sequence ID" value="ABB40162.1"/>
    <property type="molecule type" value="Genomic_DNA"/>
</dbReference>
<proteinExistence type="predicted"/>
<name>Q30VY4_OLEA2</name>
<reference evidence="2 3" key="1">
    <citation type="journal article" date="2011" name="J. Bacteriol.">
        <title>Complete genome sequence and updated annotation of Desulfovibrio alaskensis G20.</title>
        <authorList>
            <person name="Hauser L.J."/>
            <person name="Land M.L."/>
            <person name="Brown S.D."/>
            <person name="Larimer F."/>
            <person name="Keller K.L."/>
            <person name="Rapp-Giles B.J."/>
            <person name="Price M.N."/>
            <person name="Lin M."/>
            <person name="Bruce D.C."/>
            <person name="Detter J.C."/>
            <person name="Tapia R."/>
            <person name="Han C.S."/>
            <person name="Goodwin L.A."/>
            <person name="Cheng J.F."/>
            <person name="Pitluck S."/>
            <person name="Copeland A."/>
            <person name="Lucas S."/>
            <person name="Nolan M."/>
            <person name="Lapidus A.L."/>
            <person name="Palumbo A.V."/>
            <person name="Wall J.D."/>
        </authorList>
    </citation>
    <scope>NUCLEOTIDE SEQUENCE [LARGE SCALE GENOMIC DNA]</scope>
    <source>
        <strain evidence="3">ATCC BAA 1058 / DSM 17464 / G20</strain>
    </source>
</reference>
<feature type="transmembrane region" description="Helical" evidence="1">
    <location>
        <begin position="148"/>
        <end position="168"/>
    </location>
</feature>
<dbReference type="STRING" id="207559.Dde_3368"/>
<organism evidence="2 3">
    <name type="scientific">Oleidesulfovibrio alaskensis (strain ATCC BAA-1058 / DSM 17464 / G20)</name>
    <name type="common">Desulfovibrio alaskensis</name>
    <dbReference type="NCBI Taxonomy" id="207559"/>
    <lineage>
        <taxon>Bacteria</taxon>
        <taxon>Pseudomonadati</taxon>
        <taxon>Thermodesulfobacteriota</taxon>
        <taxon>Desulfovibrionia</taxon>
        <taxon>Desulfovibrionales</taxon>
        <taxon>Desulfovibrionaceae</taxon>
        <taxon>Oleidesulfovibrio</taxon>
    </lineage>
</organism>
<feature type="transmembrane region" description="Helical" evidence="1">
    <location>
        <begin position="116"/>
        <end position="142"/>
    </location>
</feature>
<evidence type="ECO:0000313" key="2">
    <source>
        <dbReference type="EMBL" id="ABB40162.1"/>
    </source>
</evidence>
<keyword evidence="3" id="KW-1185">Reference proteome</keyword>
<dbReference type="Proteomes" id="UP000002710">
    <property type="component" value="Chromosome"/>
</dbReference>
<protein>
    <recommendedName>
        <fullName evidence="4">Holin of 3TMs, for gene-transfer release</fullName>
    </recommendedName>
</protein>
<evidence type="ECO:0000313" key="3">
    <source>
        <dbReference type="Proteomes" id="UP000002710"/>
    </source>
</evidence>
<gene>
    <name evidence="2" type="ordered locus">Dde_3368</name>
</gene>
<dbReference type="AlphaFoldDB" id="Q30VY4"/>
<keyword evidence="1" id="KW-1133">Transmembrane helix</keyword>
<dbReference type="HOGENOM" id="CLU_1352794_0_0_7"/>
<dbReference type="eggNOG" id="ENOG50319YR">
    <property type="taxonomic scope" value="Bacteria"/>
</dbReference>
<dbReference type="RefSeq" id="WP_011369085.1">
    <property type="nucleotide sequence ID" value="NC_007519.1"/>
</dbReference>
<evidence type="ECO:0008006" key="4">
    <source>
        <dbReference type="Google" id="ProtNLM"/>
    </source>
</evidence>
<keyword evidence="1" id="KW-0472">Membrane</keyword>
<accession>Q30VY4</accession>
<evidence type="ECO:0000256" key="1">
    <source>
        <dbReference type="SAM" id="Phobius"/>
    </source>
</evidence>
<keyword evidence="1" id="KW-0812">Transmembrane</keyword>
<dbReference type="KEGG" id="dde:Dde_3368"/>